<dbReference type="OrthoDB" id="551302at2759"/>
<reference evidence="2 3" key="1">
    <citation type="submission" date="2016-10" db="EMBL/GenBank/DDBJ databases">
        <title>Genome sequence of the basidiomycete white-rot fungus Trametes pubescens.</title>
        <authorList>
            <person name="Makela M.R."/>
            <person name="Granchi Z."/>
            <person name="Peng M."/>
            <person name="De Vries R.P."/>
            <person name="Grigoriev I."/>
            <person name="Riley R."/>
            <person name="Hilden K."/>
        </authorList>
    </citation>
    <scope>NUCLEOTIDE SEQUENCE [LARGE SCALE GENOMIC DNA]</scope>
    <source>
        <strain evidence="2 3">FBCC735</strain>
    </source>
</reference>
<dbReference type="Proteomes" id="UP000184267">
    <property type="component" value="Unassembled WGS sequence"/>
</dbReference>
<keyword evidence="3" id="KW-1185">Reference proteome</keyword>
<feature type="compositionally biased region" description="Acidic residues" evidence="1">
    <location>
        <begin position="169"/>
        <end position="179"/>
    </location>
</feature>
<evidence type="ECO:0000256" key="1">
    <source>
        <dbReference type="SAM" id="MobiDB-lite"/>
    </source>
</evidence>
<protein>
    <recommendedName>
        <fullName evidence="4">Protein phosphatase inhibitor 2</fullName>
    </recommendedName>
</protein>
<comment type="caution">
    <text evidence="2">The sequence shown here is derived from an EMBL/GenBank/DDBJ whole genome shotgun (WGS) entry which is preliminary data.</text>
</comment>
<gene>
    <name evidence="2" type="ORF">TRAPUB_10882</name>
</gene>
<dbReference type="PANTHER" id="PTHR12398">
    <property type="entry name" value="PROTEIN PHOSPHATASE INHIBITOR"/>
    <property type="match status" value="1"/>
</dbReference>
<organism evidence="2 3">
    <name type="scientific">Trametes pubescens</name>
    <name type="common">White-rot fungus</name>
    <dbReference type="NCBI Taxonomy" id="154538"/>
    <lineage>
        <taxon>Eukaryota</taxon>
        <taxon>Fungi</taxon>
        <taxon>Dikarya</taxon>
        <taxon>Basidiomycota</taxon>
        <taxon>Agaricomycotina</taxon>
        <taxon>Agaricomycetes</taxon>
        <taxon>Polyporales</taxon>
        <taxon>Polyporaceae</taxon>
        <taxon>Trametes</taxon>
    </lineage>
</organism>
<feature type="region of interest" description="Disordered" evidence="1">
    <location>
        <begin position="205"/>
        <end position="253"/>
    </location>
</feature>
<accession>A0A1M2VY94</accession>
<feature type="compositionally biased region" description="Basic and acidic residues" evidence="1">
    <location>
        <begin position="1"/>
        <end position="12"/>
    </location>
</feature>
<dbReference type="AlphaFoldDB" id="A0A1M2VY94"/>
<feature type="compositionally biased region" description="Polar residues" evidence="1">
    <location>
        <begin position="218"/>
        <end position="229"/>
    </location>
</feature>
<evidence type="ECO:0008006" key="4">
    <source>
        <dbReference type="Google" id="ProtNLM"/>
    </source>
</evidence>
<feature type="compositionally biased region" description="Acidic residues" evidence="1">
    <location>
        <begin position="231"/>
        <end position="242"/>
    </location>
</feature>
<dbReference type="EMBL" id="MNAD01000476">
    <property type="protein sequence ID" value="OJT12558.1"/>
    <property type="molecule type" value="Genomic_DNA"/>
</dbReference>
<evidence type="ECO:0000313" key="3">
    <source>
        <dbReference type="Proteomes" id="UP000184267"/>
    </source>
</evidence>
<dbReference type="PANTHER" id="PTHR12398:SF20">
    <property type="entry name" value="PROTEIN PHOSPHATASE 1 REGULATORY INHIBITOR SUBUNIT 2"/>
    <property type="match status" value="1"/>
</dbReference>
<dbReference type="GO" id="GO:0004864">
    <property type="term" value="F:protein phosphatase inhibitor activity"/>
    <property type="evidence" value="ECO:0007669"/>
    <property type="project" value="InterPro"/>
</dbReference>
<dbReference type="GO" id="GO:0009966">
    <property type="term" value="P:regulation of signal transduction"/>
    <property type="evidence" value="ECO:0007669"/>
    <property type="project" value="InterPro"/>
</dbReference>
<evidence type="ECO:0000313" key="2">
    <source>
        <dbReference type="EMBL" id="OJT12558.1"/>
    </source>
</evidence>
<name>A0A1M2VY94_TRAPU</name>
<feature type="compositionally biased region" description="Low complexity" evidence="1">
    <location>
        <begin position="115"/>
        <end position="149"/>
    </location>
</feature>
<dbReference type="Pfam" id="PF04979">
    <property type="entry name" value="IPP-2"/>
    <property type="match status" value="1"/>
</dbReference>
<feature type="compositionally biased region" description="Low complexity" evidence="1">
    <location>
        <begin position="98"/>
        <end position="107"/>
    </location>
</feature>
<proteinExistence type="predicted"/>
<dbReference type="STRING" id="154538.A0A1M2VY94"/>
<dbReference type="OMA" id="HLQWDEE"/>
<feature type="region of interest" description="Disordered" evidence="1">
    <location>
        <begin position="1"/>
        <end position="179"/>
    </location>
</feature>
<dbReference type="InterPro" id="IPR007062">
    <property type="entry name" value="PPI-2"/>
</dbReference>
<sequence>MDPLEAAHDHPPLSRNSSSKPKGILKNAPLATPGGTQHSLQWDEENLALTEAQKDSQMKITEPKTPYVRYNAETDTVEGDIPNLDLNGRVASPISPLRAPSPTSSTGATGGGSGPPSRRTSFSSSSAASAGGRSSTPGRTSRSSSRSTSFNLPNEAREVIRLDGRQPGDEIECEEEMDEEAMKKHAEFLRARGRHYSNEAEAMKKAKELMEEDDEETSSVAESAEQTDAASIDEDSIMEDEDGSHVNGIGIAH</sequence>
<feature type="compositionally biased region" description="Basic and acidic residues" evidence="1">
    <location>
        <begin position="155"/>
        <end position="168"/>
    </location>
</feature>